<dbReference type="SUPFAM" id="SSF142433">
    <property type="entry name" value="CinA-like"/>
    <property type="match status" value="1"/>
</dbReference>
<reference evidence="2" key="1">
    <citation type="submission" date="2016-03" db="EMBL/GenBank/DDBJ databases">
        <authorList>
            <person name="Ploux O."/>
        </authorList>
    </citation>
    <scope>NUCLEOTIDE SEQUENCE</scope>
    <source>
        <strain evidence="2">UC10</strain>
    </source>
</reference>
<proteinExistence type="predicted"/>
<dbReference type="Pfam" id="PF02464">
    <property type="entry name" value="CinA"/>
    <property type="match status" value="1"/>
</dbReference>
<dbReference type="AlphaFoldDB" id="A0A1Y5PVK8"/>
<sequence>MQDMEAGRRALVAALRKTDLRIAVAESCTGGQLAALLARDVELGPHLDRGFVVYSAGSKHQLLGVHREDVDRCDAVNPEVAEGLARGALARSDADLAVGITGFCGPQQDDEEVGLVHLACAARGGAFRAQECHFGAIGRDRVLDMAVAAGLALLAEIAGDLAMPALAVDQKRQPRVSWLSRSAPSE</sequence>
<protein>
    <submittedName>
        <fullName evidence="2">CinA domain protein</fullName>
    </submittedName>
</protein>
<name>A0A1Y5PVK8_9SPHN</name>
<dbReference type="InterPro" id="IPR008136">
    <property type="entry name" value="CinA_C"/>
</dbReference>
<evidence type="ECO:0000313" key="2">
    <source>
        <dbReference type="EMBL" id="SBV34063.1"/>
    </source>
</evidence>
<evidence type="ECO:0000259" key="1">
    <source>
        <dbReference type="Pfam" id="PF02464"/>
    </source>
</evidence>
<organism evidence="2">
    <name type="scientific">uncultured Sphingopyxis sp</name>
    <dbReference type="NCBI Taxonomy" id="310581"/>
    <lineage>
        <taxon>Bacteria</taxon>
        <taxon>Pseudomonadati</taxon>
        <taxon>Pseudomonadota</taxon>
        <taxon>Alphaproteobacteria</taxon>
        <taxon>Sphingomonadales</taxon>
        <taxon>Sphingomonadaceae</taxon>
        <taxon>Sphingopyxis</taxon>
        <taxon>environmental samples</taxon>
    </lineage>
</organism>
<gene>
    <name evidence="2" type="ORF">SPPYR_2943</name>
</gene>
<feature type="domain" description="CinA C-terminal" evidence="1">
    <location>
        <begin position="9"/>
        <end position="156"/>
    </location>
</feature>
<dbReference type="NCBIfam" id="TIGR00199">
    <property type="entry name" value="PncC_domain"/>
    <property type="match status" value="1"/>
</dbReference>
<accession>A0A1Y5PVK8</accession>
<dbReference type="InterPro" id="IPR036653">
    <property type="entry name" value="CinA-like_C"/>
</dbReference>
<dbReference type="Gene3D" id="3.90.950.20">
    <property type="entry name" value="CinA-like"/>
    <property type="match status" value="1"/>
</dbReference>
<dbReference type="EMBL" id="LT598653">
    <property type="protein sequence ID" value="SBV34063.1"/>
    <property type="molecule type" value="Genomic_DNA"/>
</dbReference>
<dbReference type="KEGG" id="sphu:SPPYR_2943"/>